<gene>
    <name evidence="1" type="ORF">B8V81_2368</name>
</gene>
<protein>
    <submittedName>
        <fullName evidence="1">Uncharacterized protein</fullName>
    </submittedName>
</protein>
<dbReference type="EMBL" id="NFEZ01000004">
    <property type="protein sequence ID" value="PLT43937.1"/>
    <property type="molecule type" value="Genomic_DNA"/>
</dbReference>
<comment type="caution">
    <text evidence="1">The sequence shown here is derived from an EMBL/GenBank/DDBJ whole genome shotgun (WGS) entry which is preliminary data.</text>
</comment>
<name>A0A2N5N0S3_9BACL</name>
<dbReference type="Proteomes" id="UP000234789">
    <property type="component" value="Unassembled WGS sequence"/>
</dbReference>
<dbReference type="RefSeq" id="WP_101808416.1">
    <property type="nucleotide sequence ID" value="NZ_NFEZ01000004.1"/>
</dbReference>
<sequence length="417" mass="49494">MDKLPQNYVFNFVPHQLIQVTRRIEKKYKGTGTVAASLMNRLPELLAEIRLAPVDAIGQLIQDWPDRYVRLLIRQWPYDEESEQVQHKINLILSSRFQPIFGIEAWSRFQEQPSHRFVQDLLVLIYPNDRMFSSHGSLEHEEQSVFNEAFRHPNGLLPGLVSGLIHSHATLQEMLKALKVKEGSELDRCLNFDVLQTGLSIKSFVKREGAAFLRSKLERYILSDYQLLMKGYLEAREYQEFDKILLDQAVQRLHDPRERQAEWAFLDEQAMRQVEKWLSAQELDIIFEHDGKRRAEYWRTYMKYIELVVRLKNRNEPMAAFIYFENFVVLEFGEVGRAYFYHREGFEKWIQILTSTPNYRFAGSQAKTFMLKEMSEMMHGEPLFIERLGHGGYYESWTAKFNRHIHAYLRGEYSYKE</sequence>
<proteinExistence type="predicted"/>
<reference evidence="1 2" key="1">
    <citation type="submission" date="2017-05" db="EMBL/GenBank/DDBJ databases">
        <title>Functional genome analysis of Paenibacillus pasadenensis strain R16: insights on endophytic life style and antifungal activity.</title>
        <authorList>
            <person name="Passera A."/>
            <person name="Marcolungo L."/>
            <person name="Casati P."/>
            <person name="Brasca M."/>
            <person name="Quaglino F."/>
            <person name="Delledonne M."/>
        </authorList>
    </citation>
    <scope>NUCLEOTIDE SEQUENCE [LARGE SCALE GENOMIC DNA]</scope>
    <source>
        <strain evidence="1 2">R16</strain>
    </source>
</reference>
<organism evidence="1 2">
    <name type="scientific">Paenibacillus pasadenensis</name>
    <dbReference type="NCBI Taxonomy" id="217090"/>
    <lineage>
        <taxon>Bacteria</taxon>
        <taxon>Bacillati</taxon>
        <taxon>Bacillota</taxon>
        <taxon>Bacilli</taxon>
        <taxon>Bacillales</taxon>
        <taxon>Paenibacillaceae</taxon>
        <taxon>Paenibacillus</taxon>
    </lineage>
</organism>
<dbReference type="AlphaFoldDB" id="A0A2N5N0S3"/>
<accession>A0A2N5N0S3</accession>
<evidence type="ECO:0000313" key="1">
    <source>
        <dbReference type="EMBL" id="PLT43937.1"/>
    </source>
</evidence>
<evidence type="ECO:0000313" key="2">
    <source>
        <dbReference type="Proteomes" id="UP000234789"/>
    </source>
</evidence>
<keyword evidence="2" id="KW-1185">Reference proteome</keyword>